<dbReference type="InterPro" id="IPR043136">
    <property type="entry name" value="B30.2/SPRY_sf"/>
</dbReference>
<accession>A0A914HFU2</accession>
<dbReference type="Gene3D" id="2.60.120.920">
    <property type="match status" value="1"/>
</dbReference>
<proteinExistence type="predicted"/>
<evidence type="ECO:0000313" key="1">
    <source>
        <dbReference type="Proteomes" id="UP000887572"/>
    </source>
</evidence>
<keyword evidence="1" id="KW-1185">Reference proteome</keyword>
<dbReference type="WBParaSite" id="Gr19_v10_g16980.t1">
    <property type="protein sequence ID" value="Gr19_v10_g16980.t1"/>
    <property type="gene ID" value="Gr19_v10_g16980"/>
</dbReference>
<reference evidence="2" key="1">
    <citation type="submission" date="2022-11" db="UniProtKB">
        <authorList>
            <consortium name="WormBaseParasite"/>
        </authorList>
    </citation>
    <scope>IDENTIFICATION</scope>
</reference>
<protein>
    <submittedName>
        <fullName evidence="2">Uncharacterized protein</fullName>
    </submittedName>
</protein>
<name>A0A914HFU2_GLORO</name>
<dbReference type="AlphaFoldDB" id="A0A914HFU2"/>
<evidence type="ECO:0000313" key="2">
    <source>
        <dbReference type="WBParaSite" id="Gr19_v10_g16980.t1"/>
    </source>
</evidence>
<sequence length="77" mass="8390">MPSKKLSSCAGDVVGCGVNLATLLNTTNLFVADSVGALFPFVMLTLHGDKIEANFGPNFKFNRRSDLSILWHFLMIS</sequence>
<dbReference type="Proteomes" id="UP000887572">
    <property type="component" value="Unplaced"/>
</dbReference>
<organism evidence="1 2">
    <name type="scientific">Globodera rostochiensis</name>
    <name type="common">Golden nematode worm</name>
    <name type="synonym">Heterodera rostochiensis</name>
    <dbReference type="NCBI Taxonomy" id="31243"/>
    <lineage>
        <taxon>Eukaryota</taxon>
        <taxon>Metazoa</taxon>
        <taxon>Ecdysozoa</taxon>
        <taxon>Nematoda</taxon>
        <taxon>Chromadorea</taxon>
        <taxon>Rhabditida</taxon>
        <taxon>Tylenchina</taxon>
        <taxon>Tylenchomorpha</taxon>
        <taxon>Tylenchoidea</taxon>
        <taxon>Heteroderidae</taxon>
        <taxon>Heteroderinae</taxon>
        <taxon>Globodera</taxon>
    </lineage>
</organism>